<feature type="region of interest" description="Disordered" evidence="1">
    <location>
        <begin position="106"/>
        <end position="298"/>
    </location>
</feature>
<evidence type="ECO:0000313" key="3">
    <source>
        <dbReference type="Proteomes" id="UP001459277"/>
    </source>
</evidence>
<dbReference type="Proteomes" id="UP001459277">
    <property type="component" value="Unassembled WGS sequence"/>
</dbReference>
<comment type="caution">
    <text evidence="2">The sequence shown here is derived from an EMBL/GenBank/DDBJ whole genome shotgun (WGS) entry which is preliminary data.</text>
</comment>
<organism evidence="2 3">
    <name type="scientific">Lithocarpus litseifolius</name>
    <dbReference type="NCBI Taxonomy" id="425828"/>
    <lineage>
        <taxon>Eukaryota</taxon>
        <taxon>Viridiplantae</taxon>
        <taxon>Streptophyta</taxon>
        <taxon>Embryophyta</taxon>
        <taxon>Tracheophyta</taxon>
        <taxon>Spermatophyta</taxon>
        <taxon>Magnoliopsida</taxon>
        <taxon>eudicotyledons</taxon>
        <taxon>Gunneridae</taxon>
        <taxon>Pentapetalae</taxon>
        <taxon>rosids</taxon>
        <taxon>fabids</taxon>
        <taxon>Fagales</taxon>
        <taxon>Fagaceae</taxon>
        <taxon>Lithocarpus</taxon>
    </lineage>
</organism>
<feature type="compositionally biased region" description="Basic and acidic residues" evidence="1">
    <location>
        <begin position="159"/>
        <end position="169"/>
    </location>
</feature>
<proteinExistence type="predicted"/>
<feature type="compositionally biased region" description="Basic and acidic residues" evidence="1">
    <location>
        <begin position="233"/>
        <end position="246"/>
    </location>
</feature>
<sequence>MSGVNPEQSNFHQVVDDDAAMFMTNLVKGYGEIHVFVEHPVHEPLELPVEDAKTLEVFVSDSELQSDHYYEYGDEEYRPNFSQFGRHDNAEFTNVDYGEQYEVDAEQDNQAKDDEVEPGQMGGGVINSDYESEELLSLNESSSSSEDGDDSSDDDIPIAEEKSRSRYDPIIEPINGQNMWRPSGLPPMQLPIKRRPPGRPKKKRALEPNEPRSHRKRGSRHLKTMQVMWEIRTQQEELQGRTKDGHAISPAVGNAQLVSNAQPTVHRAQPSSNDDVTTSAPPPPTDNLSNPRPKRQKK</sequence>
<evidence type="ECO:0000256" key="1">
    <source>
        <dbReference type="SAM" id="MobiDB-lite"/>
    </source>
</evidence>
<feature type="compositionally biased region" description="Basic residues" evidence="1">
    <location>
        <begin position="213"/>
        <end position="223"/>
    </location>
</feature>
<feature type="compositionally biased region" description="Acidic residues" evidence="1">
    <location>
        <begin position="146"/>
        <end position="158"/>
    </location>
</feature>
<gene>
    <name evidence="2" type="ORF">SO802_029238</name>
</gene>
<feature type="compositionally biased region" description="Basic residues" evidence="1">
    <location>
        <begin position="192"/>
        <end position="204"/>
    </location>
</feature>
<protein>
    <submittedName>
        <fullName evidence="2">Uncharacterized protein</fullName>
    </submittedName>
</protein>
<name>A0AAW2BW27_9ROSI</name>
<feature type="compositionally biased region" description="Polar residues" evidence="1">
    <location>
        <begin position="256"/>
        <end position="279"/>
    </location>
</feature>
<feature type="compositionally biased region" description="Low complexity" evidence="1">
    <location>
        <begin position="135"/>
        <end position="145"/>
    </location>
</feature>
<dbReference type="EMBL" id="JAZDWU010000010">
    <property type="protein sequence ID" value="KAK9988999.1"/>
    <property type="molecule type" value="Genomic_DNA"/>
</dbReference>
<dbReference type="AlphaFoldDB" id="A0AAW2BW27"/>
<evidence type="ECO:0000313" key="2">
    <source>
        <dbReference type="EMBL" id="KAK9988999.1"/>
    </source>
</evidence>
<reference evidence="2 3" key="1">
    <citation type="submission" date="2024-01" db="EMBL/GenBank/DDBJ databases">
        <title>A telomere-to-telomere, gap-free genome of sweet tea (Lithocarpus litseifolius).</title>
        <authorList>
            <person name="Zhou J."/>
        </authorList>
    </citation>
    <scope>NUCLEOTIDE SEQUENCE [LARGE SCALE GENOMIC DNA]</scope>
    <source>
        <strain evidence="2">Zhou-2022a</strain>
        <tissue evidence="2">Leaf</tissue>
    </source>
</reference>
<accession>A0AAW2BW27</accession>
<keyword evidence="3" id="KW-1185">Reference proteome</keyword>